<dbReference type="NCBIfam" id="TIGR02983">
    <property type="entry name" value="SigE-fam_strep"/>
    <property type="match status" value="1"/>
</dbReference>
<proteinExistence type="inferred from homology"/>
<dbReference type="Proteomes" id="UP001058003">
    <property type="component" value="Chromosome"/>
</dbReference>
<dbReference type="EMBL" id="CP073767">
    <property type="protein sequence ID" value="UWZ55028.1"/>
    <property type="molecule type" value="Genomic_DNA"/>
</dbReference>
<dbReference type="OrthoDB" id="3777963at2"/>
<dbReference type="KEGG" id="daur:Daura_01710"/>
<dbReference type="InterPro" id="IPR039425">
    <property type="entry name" value="RNA_pol_sigma-70-like"/>
</dbReference>
<dbReference type="RefSeq" id="WP_033363155.1">
    <property type="nucleotide sequence ID" value="NZ_CP073767.1"/>
</dbReference>
<keyword evidence="4" id="KW-0238">DNA-binding</keyword>
<comment type="similarity">
    <text evidence="1">Belongs to the sigma-70 factor family. ECF subfamily.</text>
</comment>
<organism evidence="8 9">
    <name type="scientific">Dactylosporangium aurantiacum</name>
    <dbReference type="NCBI Taxonomy" id="35754"/>
    <lineage>
        <taxon>Bacteria</taxon>
        <taxon>Bacillati</taxon>
        <taxon>Actinomycetota</taxon>
        <taxon>Actinomycetes</taxon>
        <taxon>Micromonosporales</taxon>
        <taxon>Micromonosporaceae</taxon>
        <taxon>Dactylosporangium</taxon>
    </lineage>
</organism>
<dbReference type="CDD" id="cd06171">
    <property type="entry name" value="Sigma70_r4"/>
    <property type="match status" value="1"/>
</dbReference>
<name>A0A9Q9MDF1_9ACTN</name>
<dbReference type="InterPro" id="IPR013325">
    <property type="entry name" value="RNA_pol_sigma_r2"/>
</dbReference>
<dbReference type="Pfam" id="PF08281">
    <property type="entry name" value="Sigma70_r4_2"/>
    <property type="match status" value="1"/>
</dbReference>
<accession>A0A9Q9MDF1</accession>
<evidence type="ECO:0000256" key="4">
    <source>
        <dbReference type="ARBA" id="ARBA00023125"/>
    </source>
</evidence>
<evidence type="ECO:0000256" key="2">
    <source>
        <dbReference type="ARBA" id="ARBA00023015"/>
    </source>
</evidence>
<evidence type="ECO:0000256" key="3">
    <source>
        <dbReference type="ARBA" id="ARBA00023082"/>
    </source>
</evidence>
<evidence type="ECO:0000259" key="6">
    <source>
        <dbReference type="Pfam" id="PF04542"/>
    </source>
</evidence>
<dbReference type="Pfam" id="PF04542">
    <property type="entry name" value="Sigma70_r2"/>
    <property type="match status" value="1"/>
</dbReference>
<dbReference type="AlphaFoldDB" id="A0A9Q9MDF1"/>
<evidence type="ECO:0000256" key="1">
    <source>
        <dbReference type="ARBA" id="ARBA00010641"/>
    </source>
</evidence>
<dbReference type="SUPFAM" id="SSF88946">
    <property type="entry name" value="Sigma2 domain of RNA polymerase sigma factors"/>
    <property type="match status" value="1"/>
</dbReference>
<dbReference type="InterPro" id="IPR014284">
    <property type="entry name" value="RNA_pol_sigma-70_dom"/>
</dbReference>
<dbReference type="PANTHER" id="PTHR43133:SF50">
    <property type="entry name" value="ECF RNA POLYMERASE SIGMA FACTOR SIGM"/>
    <property type="match status" value="1"/>
</dbReference>
<dbReference type="Gene3D" id="1.10.1740.10">
    <property type="match status" value="1"/>
</dbReference>
<keyword evidence="9" id="KW-1185">Reference proteome</keyword>
<dbReference type="GO" id="GO:0016987">
    <property type="term" value="F:sigma factor activity"/>
    <property type="evidence" value="ECO:0007669"/>
    <property type="project" value="UniProtKB-KW"/>
</dbReference>
<dbReference type="SUPFAM" id="SSF88659">
    <property type="entry name" value="Sigma3 and sigma4 domains of RNA polymerase sigma factors"/>
    <property type="match status" value="1"/>
</dbReference>
<dbReference type="NCBIfam" id="TIGR02937">
    <property type="entry name" value="sigma70-ECF"/>
    <property type="match status" value="1"/>
</dbReference>
<dbReference type="InterPro" id="IPR013249">
    <property type="entry name" value="RNA_pol_sigma70_r4_t2"/>
</dbReference>
<keyword evidence="2" id="KW-0805">Transcription regulation</keyword>
<dbReference type="InterPro" id="IPR036388">
    <property type="entry name" value="WH-like_DNA-bd_sf"/>
</dbReference>
<evidence type="ECO:0000256" key="5">
    <source>
        <dbReference type="ARBA" id="ARBA00023163"/>
    </source>
</evidence>
<evidence type="ECO:0000259" key="7">
    <source>
        <dbReference type="Pfam" id="PF08281"/>
    </source>
</evidence>
<feature type="domain" description="RNA polymerase sigma factor 70 region 4 type 2" evidence="7">
    <location>
        <begin position="99"/>
        <end position="150"/>
    </location>
</feature>
<keyword evidence="3" id="KW-0731">Sigma factor</keyword>
<dbReference type="GO" id="GO:0006352">
    <property type="term" value="P:DNA-templated transcription initiation"/>
    <property type="evidence" value="ECO:0007669"/>
    <property type="project" value="InterPro"/>
</dbReference>
<protein>
    <submittedName>
        <fullName evidence="8">SigE family RNA polymerase sigma factor</fullName>
    </submittedName>
</protein>
<dbReference type="GO" id="GO:0003677">
    <property type="term" value="F:DNA binding"/>
    <property type="evidence" value="ECO:0007669"/>
    <property type="project" value="UniProtKB-KW"/>
</dbReference>
<dbReference type="PANTHER" id="PTHR43133">
    <property type="entry name" value="RNA POLYMERASE ECF-TYPE SIGMA FACTO"/>
    <property type="match status" value="1"/>
</dbReference>
<feature type="domain" description="RNA polymerase sigma-70 region 2" evidence="6">
    <location>
        <begin position="11"/>
        <end position="77"/>
    </location>
</feature>
<reference evidence="8" key="1">
    <citation type="submission" date="2021-04" db="EMBL/GenBank/DDBJ databases">
        <title>Dactylosporangium aurantiacum NRRL B-8018 full assembly.</title>
        <authorList>
            <person name="Hartkoorn R.C."/>
            <person name="Beaudoing E."/>
            <person name="Hot D."/>
        </authorList>
    </citation>
    <scope>NUCLEOTIDE SEQUENCE</scope>
    <source>
        <strain evidence="8">NRRL B-8018</strain>
    </source>
</reference>
<sequence>MAVAPDFAEFYSATYPRLLTQLYAFVGDRAEAQDLVQEAFTRAFAQWTAVSRFDDPVGWVRRVAWNLAISRWRRAKRLLHVRRDLIADDVPGPDGLSLDLVRALRQLTPPLRQAVVLHYLADLSVQEIAAFVGAPDGTVKARLHRARSTLSHLLSVDEERVSHD</sequence>
<dbReference type="InterPro" id="IPR007627">
    <property type="entry name" value="RNA_pol_sigma70_r2"/>
</dbReference>
<gene>
    <name evidence="8" type="ORF">Daura_01710</name>
</gene>
<evidence type="ECO:0000313" key="8">
    <source>
        <dbReference type="EMBL" id="UWZ55028.1"/>
    </source>
</evidence>
<evidence type="ECO:0000313" key="9">
    <source>
        <dbReference type="Proteomes" id="UP001058003"/>
    </source>
</evidence>
<dbReference type="Gene3D" id="1.10.10.10">
    <property type="entry name" value="Winged helix-like DNA-binding domain superfamily/Winged helix DNA-binding domain"/>
    <property type="match status" value="1"/>
</dbReference>
<dbReference type="InterPro" id="IPR014325">
    <property type="entry name" value="RNA_pol_sigma-E_actinobac"/>
</dbReference>
<dbReference type="InterPro" id="IPR013324">
    <property type="entry name" value="RNA_pol_sigma_r3/r4-like"/>
</dbReference>
<keyword evidence="5" id="KW-0804">Transcription</keyword>